<dbReference type="FunFam" id="3.30.497.10:FF:000031">
    <property type="entry name" value="Putative salivary serpin"/>
    <property type="match status" value="1"/>
</dbReference>
<feature type="chain" id="PRO_5015843908" evidence="5">
    <location>
        <begin position="25"/>
        <end position="433"/>
    </location>
</feature>
<evidence type="ECO:0000256" key="5">
    <source>
        <dbReference type="SAM" id="SignalP"/>
    </source>
</evidence>
<comment type="similarity">
    <text evidence="4">Belongs to the serpin family.</text>
</comment>
<dbReference type="Gene3D" id="2.30.39.10">
    <property type="entry name" value="Alpha-1-antitrypsin, domain 1"/>
    <property type="match status" value="1"/>
</dbReference>
<dbReference type="InterPro" id="IPR000215">
    <property type="entry name" value="Serpin_fam"/>
</dbReference>
<reference evidence="7 8" key="1">
    <citation type="submission" date="2018-01" db="EMBL/GenBank/DDBJ databases">
        <title>Genome sequence of the PGP bacterium Paenibacillus illinoisensis E3.</title>
        <authorList>
            <person name="Rolli E."/>
            <person name="Marasco R."/>
            <person name="Bessem C."/>
            <person name="Michoud G."/>
            <person name="Gaiarsa S."/>
            <person name="Borin S."/>
            <person name="Daffonchio D."/>
        </authorList>
    </citation>
    <scope>NUCLEOTIDE SEQUENCE [LARGE SCALE GENOMIC DNA]</scope>
    <source>
        <strain evidence="7 8">E3</strain>
    </source>
</reference>
<evidence type="ECO:0000256" key="2">
    <source>
        <dbReference type="ARBA" id="ARBA00022525"/>
    </source>
</evidence>
<organism evidence="7 8">
    <name type="scientific">Paenibacillus illinoisensis</name>
    <dbReference type="NCBI Taxonomy" id="59845"/>
    <lineage>
        <taxon>Bacteria</taxon>
        <taxon>Bacillati</taxon>
        <taxon>Bacillota</taxon>
        <taxon>Bacilli</taxon>
        <taxon>Bacillales</taxon>
        <taxon>Paenibacillaceae</taxon>
        <taxon>Paenibacillus</taxon>
    </lineage>
</organism>
<dbReference type="SUPFAM" id="SSF56574">
    <property type="entry name" value="Serpins"/>
    <property type="match status" value="1"/>
</dbReference>
<evidence type="ECO:0000313" key="8">
    <source>
        <dbReference type="Proteomes" id="UP000247459"/>
    </source>
</evidence>
<dbReference type="InterPro" id="IPR036186">
    <property type="entry name" value="Serpin_sf"/>
</dbReference>
<feature type="domain" description="Serpin" evidence="6">
    <location>
        <begin position="64"/>
        <end position="427"/>
    </location>
</feature>
<accession>A0A2W0CB06</accession>
<dbReference type="GO" id="GO:0005615">
    <property type="term" value="C:extracellular space"/>
    <property type="evidence" value="ECO:0007669"/>
    <property type="project" value="InterPro"/>
</dbReference>
<evidence type="ECO:0000256" key="1">
    <source>
        <dbReference type="ARBA" id="ARBA00004613"/>
    </source>
</evidence>
<evidence type="ECO:0000256" key="3">
    <source>
        <dbReference type="ARBA" id="ARBA00022729"/>
    </source>
</evidence>
<dbReference type="CDD" id="cd19588">
    <property type="entry name" value="serpin_miropin-like"/>
    <property type="match status" value="1"/>
</dbReference>
<dbReference type="OrthoDB" id="9764871at2"/>
<dbReference type="InterPro" id="IPR042178">
    <property type="entry name" value="Serpin_sf_1"/>
</dbReference>
<proteinExistence type="inferred from homology"/>
<dbReference type="InterPro" id="IPR042185">
    <property type="entry name" value="Serpin_sf_2"/>
</dbReference>
<sequence>MHTRLYVHLLLCCVCWMFITSCSAQEGKDKVESSTNQELSADERNALLKKIEPKQIEAMNRLGLQLIRELGAQKESRAKNLLISPYSIAVAMGMAYLGSEGETRREMAEAMGWSEWDDRQLNTADAALHQLLMHPGSGIEMQIANAVWIKNGIKVENEYKAKLRQTFEAEMGSLHAQPEQAKDEINRWVEKHTRGMIPQMMQKPPAAETLMILVNAIAFDGNWMNEFQPEHTKDSDFRLANGSTMSVPMMHQSEQFHYTENEDWQAIRLPYGDGQMYMLVVLPREGHTLEEIQQQLEDHPQKLDETSDFRLVDLSLPRFRAEYGVHLKEAMQQLGIEKAFDPYAADFTKMIPRGPDWQAYIGQIIHRAVMEVSEQGTVAAASTLLEMRAGSAPPTDRVKMEVNRPFMVALVDDSTGAWVFAGAIQQPDQVASH</sequence>
<dbReference type="SMART" id="SM00093">
    <property type="entry name" value="SERPIN"/>
    <property type="match status" value="1"/>
</dbReference>
<dbReference type="InterPro" id="IPR023795">
    <property type="entry name" value="Serpin_CS"/>
</dbReference>
<comment type="subcellular location">
    <subcellularLocation>
        <location evidence="1">Secreted</location>
    </subcellularLocation>
</comment>
<keyword evidence="2" id="KW-0964">Secreted</keyword>
<evidence type="ECO:0000256" key="4">
    <source>
        <dbReference type="RuleBase" id="RU000411"/>
    </source>
</evidence>
<dbReference type="Pfam" id="PF00079">
    <property type="entry name" value="Serpin"/>
    <property type="match status" value="1"/>
</dbReference>
<dbReference type="Proteomes" id="UP000247459">
    <property type="component" value="Unassembled WGS sequence"/>
</dbReference>
<dbReference type="GO" id="GO:0004867">
    <property type="term" value="F:serine-type endopeptidase inhibitor activity"/>
    <property type="evidence" value="ECO:0007669"/>
    <property type="project" value="InterPro"/>
</dbReference>
<dbReference type="Gene3D" id="3.30.497.10">
    <property type="entry name" value="Antithrombin, subunit I, domain 2"/>
    <property type="match status" value="1"/>
</dbReference>
<gene>
    <name evidence="7" type="ORF">PIL02S_02306</name>
</gene>
<dbReference type="InterPro" id="IPR023796">
    <property type="entry name" value="Serpin_dom"/>
</dbReference>
<evidence type="ECO:0000313" key="7">
    <source>
        <dbReference type="EMBL" id="PYY29357.1"/>
    </source>
</evidence>
<protein>
    <submittedName>
        <fullName evidence="7">Proteinase inhibitor I4 serpin</fullName>
    </submittedName>
</protein>
<dbReference type="PANTHER" id="PTHR11461:SF211">
    <property type="entry name" value="GH10112P-RELATED"/>
    <property type="match status" value="1"/>
</dbReference>
<evidence type="ECO:0000259" key="6">
    <source>
        <dbReference type="SMART" id="SM00093"/>
    </source>
</evidence>
<dbReference type="EMBL" id="PRLG01000018">
    <property type="protein sequence ID" value="PYY29357.1"/>
    <property type="molecule type" value="Genomic_DNA"/>
</dbReference>
<keyword evidence="3 5" id="KW-0732">Signal</keyword>
<dbReference type="AlphaFoldDB" id="A0A2W0CB06"/>
<name>A0A2W0CB06_9BACL</name>
<feature type="signal peptide" evidence="5">
    <location>
        <begin position="1"/>
        <end position="24"/>
    </location>
</feature>
<dbReference type="PROSITE" id="PS51257">
    <property type="entry name" value="PROKAR_LIPOPROTEIN"/>
    <property type="match status" value="1"/>
</dbReference>
<dbReference type="PROSITE" id="PS00284">
    <property type="entry name" value="SERPIN"/>
    <property type="match status" value="1"/>
</dbReference>
<comment type="caution">
    <text evidence="7">The sequence shown here is derived from an EMBL/GenBank/DDBJ whole genome shotgun (WGS) entry which is preliminary data.</text>
</comment>
<dbReference type="PANTHER" id="PTHR11461">
    <property type="entry name" value="SERINE PROTEASE INHIBITOR, SERPIN"/>
    <property type="match status" value="1"/>
</dbReference>